<dbReference type="SUPFAM" id="SSF47923">
    <property type="entry name" value="Ypt/Rab-GAP domain of gyp1p"/>
    <property type="match status" value="2"/>
</dbReference>
<dbReference type="Pfam" id="PF00566">
    <property type="entry name" value="RabGAP-TBC"/>
    <property type="match status" value="1"/>
</dbReference>
<dbReference type="FunFam" id="1.10.10.750:FF:000013">
    <property type="entry name" value="Similar to TBC domain protein"/>
    <property type="match status" value="1"/>
</dbReference>
<dbReference type="Proteomes" id="UP000283383">
    <property type="component" value="Unassembled WGS sequence"/>
</dbReference>
<dbReference type="InterPro" id="IPR000195">
    <property type="entry name" value="Rab-GAP-TBC_dom"/>
</dbReference>
<reference evidence="4 5" key="1">
    <citation type="journal article" date="2018" name="BMC Genomics">
        <title>Comparative genome analyses reveal sequence features reflecting distinct modes of host-adaptation between dicot and monocot powdery mildew.</title>
        <authorList>
            <person name="Wu Y."/>
            <person name="Ma X."/>
            <person name="Pan Z."/>
            <person name="Kale S.D."/>
            <person name="Song Y."/>
            <person name="King H."/>
            <person name="Zhang Q."/>
            <person name="Presley C."/>
            <person name="Deng X."/>
            <person name="Wei C.I."/>
            <person name="Xiao S."/>
        </authorList>
    </citation>
    <scope>NUCLEOTIDE SEQUENCE [LARGE SCALE GENOMIC DNA]</scope>
    <source>
        <strain evidence="4">UMSG3</strain>
    </source>
</reference>
<gene>
    <name evidence="4" type="ORF">GcM3_201029</name>
</gene>
<dbReference type="Gene3D" id="1.10.472.80">
    <property type="entry name" value="Ypt/Rab-GAP domain of gyp1p, domain 3"/>
    <property type="match status" value="1"/>
</dbReference>
<accession>A0A420HDC0</accession>
<dbReference type="EMBL" id="MCBQ01020180">
    <property type="protein sequence ID" value="RKF55431.1"/>
    <property type="molecule type" value="Genomic_DNA"/>
</dbReference>
<protein>
    <submittedName>
        <fullName evidence="4">TBC domain-containing protein C23D3.03c</fullName>
    </submittedName>
</protein>
<dbReference type="PROSITE" id="PS50086">
    <property type="entry name" value="TBC_RABGAP"/>
    <property type="match status" value="1"/>
</dbReference>
<proteinExistence type="predicted"/>
<keyword evidence="5" id="KW-1185">Reference proteome</keyword>
<dbReference type="InterPro" id="IPR035969">
    <property type="entry name" value="Rab-GAP_TBC_sf"/>
</dbReference>
<evidence type="ECO:0000313" key="5">
    <source>
        <dbReference type="Proteomes" id="UP000283383"/>
    </source>
</evidence>
<dbReference type="GO" id="GO:0005096">
    <property type="term" value="F:GTPase activator activity"/>
    <property type="evidence" value="ECO:0007669"/>
    <property type="project" value="TreeGrafter"/>
</dbReference>
<feature type="compositionally biased region" description="Polar residues" evidence="2">
    <location>
        <begin position="175"/>
        <end position="187"/>
    </location>
</feature>
<comment type="caution">
    <text evidence="4">The sequence shown here is derived from an EMBL/GenBank/DDBJ whole genome shotgun (WGS) entry which is preliminary data.</text>
</comment>
<dbReference type="SMART" id="SM00164">
    <property type="entry name" value="TBC"/>
    <property type="match status" value="1"/>
</dbReference>
<dbReference type="Pfam" id="PF22874">
    <property type="entry name" value="SBE2_M"/>
    <property type="match status" value="1"/>
</dbReference>
<feature type="region of interest" description="Disordered" evidence="2">
    <location>
        <begin position="156"/>
        <end position="187"/>
    </location>
</feature>
<evidence type="ECO:0000256" key="2">
    <source>
        <dbReference type="SAM" id="MobiDB-lite"/>
    </source>
</evidence>
<dbReference type="AlphaFoldDB" id="A0A420HDC0"/>
<keyword evidence="1" id="KW-0175">Coiled coil</keyword>
<dbReference type="GO" id="GO:0031267">
    <property type="term" value="F:small GTPase binding"/>
    <property type="evidence" value="ECO:0007669"/>
    <property type="project" value="TreeGrafter"/>
</dbReference>
<dbReference type="InterPro" id="IPR050302">
    <property type="entry name" value="Rab_GAP_TBC_domain"/>
</dbReference>
<organism evidence="4 5">
    <name type="scientific">Golovinomyces cichoracearum</name>
    <dbReference type="NCBI Taxonomy" id="62708"/>
    <lineage>
        <taxon>Eukaryota</taxon>
        <taxon>Fungi</taxon>
        <taxon>Dikarya</taxon>
        <taxon>Ascomycota</taxon>
        <taxon>Pezizomycotina</taxon>
        <taxon>Leotiomycetes</taxon>
        <taxon>Erysiphales</taxon>
        <taxon>Erysiphaceae</taxon>
        <taxon>Golovinomyces</taxon>
    </lineage>
</organism>
<evidence type="ECO:0000259" key="3">
    <source>
        <dbReference type="PROSITE" id="PS50086"/>
    </source>
</evidence>
<evidence type="ECO:0000313" key="4">
    <source>
        <dbReference type="EMBL" id="RKF55431.1"/>
    </source>
</evidence>
<feature type="region of interest" description="Disordered" evidence="2">
    <location>
        <begin position="83"/>
        <end position="109"/>
    </location>
</feature>
<dbReference type="FunFam" id="1.10.8.270:FF:000034">
    <property type="entry name" value="TBC (Tre-2/Bub2/Cdc16) domain family"/>
    <property type="match status" value="1"/>
</dbReference>
<feature type="coiled-coil region" evidence="1">
    <location>
        <begin position="221"/>
        <end position="248"/>
    </location>
</feature>
<dbReference type="STRING" id="62708.A0A420HDC0"/>
<sequence>MTGLFDSAYTYSSRQAAIPRSPLVSARFGKRESISGKSRSFDQGTRSQITIIQDGPSSAAIPLKGKQFNLSPLLLPEKLIQKNQRLSPMRPDPPKSSVARSQPGRSVWQIKRSRKMSKELEMEFDDDDDEVPDDCFLENVPISPRPHFLLSQRVLKNASSTPRQPNKCRIKPLGNGTSAQPTEQGQLRSPRFAIARKESIRSASVINDQFKIRTMSWGRAMSHLSQEMRDLTEALEEYSIENRKTGNDFCRPVEKPRVKSASAELPPLRRTEMMVDPFPVSREKEAFLSRTRPSWLPPKDPTEEKRHLREYKRMMARSLEADRKKEEQRRGKTLSHDDTSSFLLQIWEEHVLPNWDTAVRQKRTKDLWWKGIPPRKRGKVWMKAIGNELELSEKSYAAALRRVQELEAVIESGLQLTQEEVSRKAWLDRIKDDVKKTYPELKIFQPDGPLYASLLDVLKAYTMYRSDLGYISGTSTSAALLLLNLPTPCDAFITLANLLNRPLPLAFYTLEPVAMEQASALLSSILKRKSPGLHTHLTSLNLISTPEKAFRDFFTSLGTAYMNLDNATRLWDIMIFERDSVLIRAAVTFLMNLEFKLRGAASHEQALDIIQGNFLDIGEEEWISTLRKICAES</sequence>
<evidence type="ECO:0000256" key="1">
    <source>
        <dbReference type="SAM" id="Coils"/>
    </source>
</evidence>
<dbReference type="Gene3D" id="1.10.10.750">
    <property type="entry name" value="Ypt/Rab-GAP domain of gyp1p, domain 1"/>
    <property type="match status" value="1"/>
</dbReference>
<dbReference type="InterPro" id="IPR053949">
    <property type="entry name" value="SBE2/SBE22_M"/>
</dbReference>
<dbReference type="PANTHER" id="PTHR47219:SF15">
    <property type="entry name" value="TBC1 DOMAIN FAMILY MEMBER 12 ISOFORM X1"/>
    <property type="match status" value="1"/>
</dbReference>
<dbReference type="Gene3D" id="1.10.8.270">
    <property type="entry name" value="putative rabgap domain of human tbc1 domain family member 14 like domains"/>
    <property type="match status" value="1"/>
</dbReference>
<feature type="domain" description="Rab-GAP TBC" evidence="3">
    <location>
        <begin position="371"/>
        <end position="578"/>
    </location>
</feature>
<dbReference type="PANTHER" id="PTHR47219">
    <property type="entry name" value="RAB GTPASE-ACTIVATING PROTEIN 1-LIKE"/>
    <property type="match status" value="1"/>
</dbReference>
<name>A0A420HDC0_9PEZI</name>